<evidence type="ECO:0000256" key="2">
    <source>
        <dbReference type="ARBA" id="ARBA00023284"/>
    </source>
</evidence>
<dbReference type="GO" id="GO:0015035">
    <property type="term" value="F:protein-disulfide reductase activity"/>
    <property type="evidence" value="ECO:0007669"/>
    <property type="project" value="TreeGrafter"/>
</dbReference>
<accession>A0A841FI14</accession>
<dbReference type="InterPro" id="IPR036249">
    <property type="entry name" value="Thioredoxin-like_sf"/>
</dbReference>
<protein>
    <submittedName>
        <fullName evidence="5">Putative thioredoxin</fullName>
    </submittedName>
</protein>
<dbReference type="RefSeq" id="WP_184785214.1">
    <property type="nucleotide sequence ID" value="NZ_BONT01000063.1"/>
</dbReference>
<dbReference type="Pfam" id="PF14561">
    <property type="entry name" value="TPR_20"/>
    <property type="match status" value="1"/>
</dbReference>
<sequence length="299" mass="30836">MTQPNLGNSIFTRGAVDLSGLGTPRPAPQAPQTGATAAGGGVAVIDVTEATFQGEILDRSMSTPVVVLFWVEGDPSSAQLIPVMEQLAAEGNGLWTLAKVDVDGGQRLAQAFGVRAVPTAVAIVGGQPVNAFEGPQPEPALRQWIADLLQAAGVDAPQAEIPLDPRLAEAEDKLADGDYDAAEAAYRKYLGENPGDGEAEAGLAQVGLLRRTEGADIEAAFAAAEAAPGDIAAQTLAADLEILTDQAAAAYARLIALVAKTGGAERETVRKHLVELFGLAGPDDPAVAKARRQLMTVLF</sequence>
<evidence type="ECO:0000313" key="6">
    <source>
        <dbReference type="Proteomes" id="UP000548476"/>
    </source>
</evidence>
<dbReference type="GO" id="GO:0005737">
    <property type="term" value="C:cytoplasm"/>
    <property type="evidence" value="ECO:0007669"/>
    <property type="project" value="TreeGrafter"/>
</dbReference>
<evidence type="ECO:0000256" key="3">
    <source>
        <dbReference type="SAM" id="MobiDB-lite"/>
    </source>
</evidence>
<dbReference type="EMBL" id="JACHGT010000001">
    <property type="protein sequence ID" value="MBB6032299.1"/>
    <property type="molecule type" value="Genomic_DNA"/>
</dbReference>
<dbReference type="InterPro" id="IPR011990">
    <property type="entry name" value="TPR-like_helical_dom_sf"/>
</dbReference>
<dbReference type="Pfam" id="PF00085">
    <property type="entry name" value="Thioredoxin"/>
    <property type="match status" value="1"/>
</dbReference>
<dbReference type="CDD" id="cd02956">
    <property type="entry name" value="ybbN"/>
    <property type="match status" value="1"/>
</dbReference>
<organism evidence="5 6">
    <name type="scientific">Phytomonospora endophytica</name>
    <dbReference type="NCBI Taxonomy" id="714109"/>
    <lineage>
        <taxon>Bacteria</taxon>
        <taxon>Bacillati</taxon>
        <taxon>Actinomycetota</taxon>
        <taxon>Actinomycetes</taxon>
        <taxon>Micromonosporales</taxon>
        <taxon>Micromonosporaceae</taxon>
        <taxon>Phytomonospora</taxon>
    </lineage>
</organism>
<evidence type="ECO:0000313" key="5">
    <source>
        <dbReference type="EMBL" id="MBB6032299.1"/>
    </source>
</evidence>
<dbReference type="SUPFAM" id="SSF52833">
    <property type="entry name" value="Thioredoxin-like"/>
    <property type="match status" value="1"/>
</dbReference>
<dbReference type="PANTHER" id="PTHR45663:SF11">
    <property type="entry name" value="GEO12009P1"/>
    <property type="match status" value="1"/>
</dbReference>
<keyword evidence="2" id="KW-0676">Redox-active center</keyword>
<evidence type="ECO:0000256" key="1">
    <source>
        <dbReference type="ARBA" id="ARBA00008987"/>
    </source>
</evidence>
<dbReference type="GO" id="GO:0006950">
    <property type="term" value="P:response to stress"/>
    <property type="evidence" value="ECO:0007669"/>
    <property type="project" value="UniProtKB-ARBA"/>
</dbReference>
<comment type="similarity">
    <text evidence="1">Belongs to the thioredoxin family.</text>
</comment>
<comment type="caution">
    <text evidence="5">The sequence shown here is derived from an EMBL/GenBank/DDBJ whole genome shotgun (WGS) entry which is preliminary data.</text>
</comment>
<proteinExistence type="inferred from homology"/>
<feature type="region of interest" description="Disordered" evidence="3">
    <location>
        <begin position="17"/>
        <end position="36"/>
    </location>
</feature>
<dbReference type="AlphaFoldDB" id="A0A841FI14"/>
<feature type="domain" description="Thioredoxin" evidence="4">
    <location>
        <begin position="24"/>
        <end position="150"/>
    </location>
</feature>
<name>A0A841FI14_9ACTN</name>
<reference evidence="5 6" key="1">
    <citation type="submission" date="2020-08" db="EMBL/GenBank/DDBJ databases">
        <title>Genomic Encyclopedia of Type Strains, Phase IV (KMG-IV): sequencing the most valuable type-strain genomes for metagenomic binning, comparative biology and taxonomic classification.</title>
        <authorList>
            <person name="Goeker M."/>
        </authorList>
    </citation>
    <scope>NUCLEOTIDE SEQUENCE [LARGE SCALE GENOMIC DNA]</scope>
    <source>
        <strain evidence="5 6">YIM 65646</strain>
    </source>
</reference>
<keyword evidence="6" id="KW-1185">Reference proteome</keyword>
<dbReference type="PANTHER" id="PTHR45663">
    <property type="entry name" value="GEO12009P1"/>
    <property type="match status" value="1"/>
</dbReference>
<dbReference type="InterPro" id="IPR013766">
    <property type="entry name" value="Thioredoxin_domain"/>
</dbReference>
<dbReference type="Proteomes" id="UP000548476">
    <property type="component" value="Unassembled WGS sequence"/>
</dbReference>
<dbReference type="Gene3D" id="1.25.40.10">
    <property type="entry name" value="Tetratricopeptide repeat domain"/>
    <property type="match status" value="1"/>
</dbReference>
<evidence type="ECO:0000259" key="4">
    <source>
        <dbReference type="PROSITE" id="PS51352"/>
    </source>
</evidence>
<gene>
    <name evidence="5" type="ORF">HNR73_000141</name>
</gene>
<dbReference type="Gene3D" id="3.40.30.10">
    <property type="entry name" value="Glutaredoxin"/>
    <property type="match status" value="1"/>
</dbReference>
<dbReference type="PROSITE" id="PS51352">
    <property type="entry name" value="THIOREDOXIN_2"/>
    <property type="match status" value="1"/>
</dbReference>